<evidence type="ECO:0000313" key="3">
    <source>
        <dbReference type="EMBL" id="MFF4219084.1"/>
    </source>
</evidence>
<dbReference type="RefSeq" id="WP_388630073.1">
    <property type="nucleotide sequence ID" value="NZ_JBIAUT010000009.1"/>
</dbReference>
<protein>
    <submittedName>
        <fullName evidence="3">DUF6734 family protein</fullName>
    </submittedName>
</protein>
<evidence type="ECO:0000313" key="4">
    <source>
        <dbReference type="Proteomes" id="UP001602123"/>
    </source>
</evidence>
<keyword evidence="4" id="KW-1185">Reference proteome</keyword>
<evidence type="ECO:0000259" key="2">
    <source>
        <dbReference type="Pfam" id="PF20508"/>
    </source>
</evidence>
<proteinExistence type="predicted"/>
<gene>
    <name evidence="3" type="ORF">ACFYZM_22755</name>
</gene>
<feature type="region of interest" description="Disordered" evidence="1">
    <location>
        <begin position="296"/>
        <end position="322"/>
    </location>
</feature>
<dbReference type="InterPro" id="IPR046621">
    <property type="entry name" value="DUF6734"/>
</dbReference>
<organism evidence="3 4">
    <name type="scientific">Streptomyces nondiastaticus</name>
    <dbReference type="NCBI Taxonomy" id="3154512"/>
    <lineage>
        <taxon>Bacteria</taxon>
        <taxon>Bacillati</taxon>
        <taxon>Actinomycetota</taxon>
        <taxon>Actinomycetes</taxon>
        <taxon>Kitasatosporales</taxon>
        <taxon>Streptomycetaceae</taxon>
        <taxon>Streptomyces</taxon>
    </lineage>
</organism>
<feature type="domain" description="DUF6734" evidence="2">
    <location>
        <begin position="25"/>
        <end position="281"/>
    </location>
</feature>
<dbReference type="Proteomes" id="UP001602123">
    <property type="component" value="Unassembled WGS sequence"/>
</dbReference>
<evidence type="ECO:0000256" key="1">
    <source>
        <dbReference type="SAM" id="MobiDB-lite"/>
    </source>
</evidence>
<reference evidence="3 4" key="1">
    <citation type="submission" date="2024-10" db="EMBL/GenBank/DDBJ databases">
        <title>The Natural Products Discovery Center: Release of the First 8490 Sequenced Strains for Exploring Actinobacteria Biosynthetic Diversity.</title>
        <authorList>
            <person name="Kalkreuter E."/>
            <person name="Kautsar S.A."/>
            <person name="Yang D."/>
            <person name="Bader C.D."/>
            <person name="Teijaro C.N."/>
            <person name="Fluegel L."/>
            <person name="Davis C.M."/>
            <person name="Simpson J.R."/>
            <person name="Lauterbach L."/>
            <person name="Steele A.D."/>
            <person name="Gui C."/>
            <person name="Meng S."/>
            <person name="Li G."/>
            <person name="Viehrig K."/>
            <person name="Ye F."/>
            <person name="Su P."/>
            <person name="Kiefer A.F."/>
            <person name="Nichols A."/>
            <person name="Cepeda A.J."/>
            <person name="Yan W."/>
            <person name="Fan B."/>
            <person name="Jiang Y."/>
            <person name="Adhikari A."/>
            <person name="Zheng C.-J."/>
            <person name="Schuster L."/>
            <person name="Cowan T.M."/>
            <person name="Smanski M.J."/>
            <person name="Chevrette M.G."/>
            <person name="De Carvalho L.P.S."/>
            <person name="Shen B."/>
        </authorList>
    </citation>
    <scope>NUCLEOTIDE SEQUENCE [LARGE SCALE GENOMIC DNA]</scope>
    <source>
        <strain evidence="3 4">NPDC001650</strain>
    </source>
</reference>
<sequence length="322" mass="36086">MKAIHVVSTRPATNFYVSRAEGSPYRQEDFEVLTTVLSALEWRRHNGMIRLYTDPEGREFYDRLGLLDLWDGGVDAGLLESASRTINCGVFWSFGKVVALRQEAAPCCVMDVDLIVWGGIRQLVTAEVMSLHEEPLCFAAYVGQDRLTAPPGFDWSGLDWSVTPCSAALLVFTEDAFKNAYADRALSFMEGNPVRSEPGEALPAHPIFAEQRLLPMCAKASGVRIGSFLRDYTGAELRSGRKNTTFTHLWNAKTLLHHDLEKRRELCARYAHRIRRDHPDVAEVLAGSELLREHFRRADRQPEPNGPPLREHPEPPCRGGGG</sequence>
<dbReference type="EMBL" id="JBIAUT010000009">
    <property type="protein sequence ID" value="MFF4219084.1"/>
    <property type="molecule type" value="Genomic_DNA"/>
</dbReference>
<accession>A0ABW6U2P0</accession>
<comment type="caution">
    <text evidence="3">The sequence shown here is derived from an EMBL/GenBank/DDBJ whole genome shotgun (WGS) entry which is preliminary data.</text>
</comment>
<dbReference type="Pfam" id="PF20508">
    <property type="entry name" value="DUF6734"/>
    <property type="match status" value="1"/>
</dbReference>
<name>A0ABW6U2P0_9ACTN</name>